<dbReference type="Proteomes" id="UP000308600">
    <property type="component" value="Unassembled WGS sequence"/>
</dbReference>
<evidence type="ECO:0000313" key="1">
    <source>
        <dbReference type="EMBL" id="TFK71871.1"/>
    </source>
</evidence>
<dbReference type="EMBL" id="ML208292">
    <property type="protein sequence ID" value="TFK71871.1"/>
    <property type="molecule type" value="Genomic_DNA"/>
</dbReference>
<sequence>MLYIPYLFMLSLVTLSFRVQAAPLARNRQHEARSPISSIDLSGPGPEFRTISTPRALLGNIAGNIIGPLEKAICAGLAQQGEAPDSDPQPPQQQGQAPDNDSQPPQQQQGQAPDDPQPPPPITTSPLVPDDPQPPITTSPLVLDFCQPGF</sequence>
<name>A0ACD3B257_9AGAR</name>
<protein>
    <submittedName>
        <fullName evidence="1">Uncharacterized protein</fullName>
    </submittedName>
</protein>
<organism evidence="1 2">
    <name type="scientific">Pluteus cervinus</name>
    <dbReference type="NCBI Taxonomy" id="181527"/>
    <lineage>
        <taxon>Eukaryota</taxon>
        <taxon>Fungi</taxon>
        <taxon>Dikarya</taxon>
        <taxon>Basidiomycota</taxon>
        <taxon>Agaricomycotina</taxon>
        <taxon>Agaricomycetes</taxon>
        <taxon>Agaricomycetidae</taxon>
        <taxon>Agaricales</taxon>
        <taxon>Pluteineae</taxon>
        <taxon>Pluteaceae</taxon>
        <taxon>Pluteus</taxon>
    </lineage>
</organism>
<reference evidence="1 2" key="1">
    <citation type="journal article" date="2019" name="Nat. Ecol. Evol.">
        <title>Megaphylogeny resolves global patterns of mushroom evolution.</title>
        <authorList>
            <person name="Varga T."/>
            <person name="Krizsan K."/>
            <person name="Foldi C."/>
            <person name="Dima B."/>
            <person name="Sanchez-Garcia M."/>
            <person name="Sanchez-Ramirez S."/>
            <person name="Szollosi G.J."/>
            <person name="Szarkandi J.G."/>
            <person name="Papp V."/>
            <person name="Albert L."/>
            <person name="Andreopoulos W."/>
            <person name="Angelini C."/>
            <person name="Antonin V."/>
            <person name="Barry K.W."/>
            <person name="Bougher N.L."/>
            <person name="Buchanan P."/>
            <person name="Buyck B."/>
            <person name="Bense V."/>
            <person name="Catcheside P."/>
            <person name="Chovatia M."/>
            <person name="Cooper J."/>
            <person name="Damon W."/>
            <person name="Desjardin D."/>
            <person name="Finy P."/>
            <person name="Geml J."/>
            <person name="Haridas S."/>
            <person name="Hughes K."/>
            <person name="Justo A."/>
            <person name="Karasinski D."/>
            <person name="Kautmanova I."/>
            <person name="Kiss B."/>
            <person name="Kocsube S."/>
            <person name="Kotiranta H."/>
            <person name="LaButti K.M."/>
            <person name="Lechner B.E."/>
            <person name="Liimatainen K."/>
            <person name="Lipzen A."/>
            <person name="Lukacs Z."/>
            <person name="Mihaltcheva S."/>
            <person name="Morgado L.N."/>
            <person name="Niskanen T."/>
            <person name="Noordeloos M.E."/>
            <person name="Ohm R.A."/>
            <person name="Ortiz-Santana B."/>
            <person name="Ovrebo C."/>
            <person name="Racz N."/>
            <person name="Riley R."/>
            <person name="Savchenko A."/>
            <person name="Shiryaev A."/>
            <person name="Soop K."/>
            <person name="Spirin V."/>
            <person name="Szebenyi C."/>
            <person name="Tomsovsky M."/>
            <person name="Tulloss R.E."/>
            <person name="Uehling J."/>
            <person name="Grigoriev I.V."/>
            <person name="Vagvolgyi C."/>
            <person name="Papp T."/>
            <person name="Martin F.M."/>
            <person name="Miettinen O."/>
            <person name="Hibbett D.S."/>
            <person name="Nagy L.G."/>
        </authorList>
    </citation>
    <scope>NUCLEOTIDE SEQUENCE [LARGE SCALE GENOMIC DNA]</scope>
    <source>
        <strain evidence="1 2">NL-1719</strain>
    </source>
</reference>
<keyword evidence="2" id="KW-1185">Reference proteome</keyword>
<proteinExistence type="predicted"/>
<gene>
    <name evidence="1" type="ORF">BDN72DRAFT_400287</name>
</gene>
<accession>A0ACD3B257</accession>
<evidence type="ECO:0000313" key="2">
    <source>
        <dbReference type="Proteomes" id="UP000308600"/>
    </source>
</evidence>